<organism evidence="1 2">
    <name type="scientific">Nocardia aurea</name>
    <dbReference type="NCBI Taxonomy" id="2144174"/>
    <lineage>
        <taxon>Bacteria</taxon>
        <taxon>Bacillati</taxon>
        <taxon>Actinomycetota</taxon>
        <taxon>Actinomycetes</taxon>
        <taxon>Mycobacteriales</taxon>
        <taxon>Nocardiaceae</taxon>
        <taxon>Nocardia</taxon>
    </lineage>
</organism>
<gene>
    <name evidence="1" type="ORF">AB0I48_10925</name>
</gene>
<accession>A0ABV3FRL8</accession>
<sequence length="43" mass="4640">MELLVILVLVLLVAAVVGYRKIKGTDKNLDMSTGNPPANDDKD</sequence>
<proteinExistence type="predicted"/>
<evidence type="ECO:0000313" key="2">
    <source>
        <dbReference type="Proteomes" id="UP001551695"/>
    </source>
</evidence>
<comment type="caution">
    <text evidence="1">The sequence shown here is derived from an EMBL/GenBank/DDBJ whole genome shotgun (WGS) entry which is preliminary data.</text>
</comment>
<dbReference type="RefSeq" id="WP_357782313.1">
    <property type="nucleotide sequence ID" value="NZ_JBFAKC010000004.1"/>
</dbReference>
<keyword evidence="2" id="KW-1185">Reference proteome</keyword>
<evidence type="ECO:0000313" key="1">
    <source>
        <dbReference type="EMBL" id="MEV0708069.1"/>
    </source>
</evidence>
<name>A0ABV3FRL8_9NOCA</name>
<dbReference type="EMBL" id="JBFAKC010000004">
    <property type="protein sequence ID" value="MEV0708069.1"/>
    <property type="molecule type" value="Genomic_DNA"/>
</dbReference>
<dbReference type="Proteomes" id="UP001551695">
    <property type="component" value="Unassembled WGS sequence"/>
</dbReference>
<protein>
    <submittedName>
        <fullName evidence="1">Uncharacterized protein</fullName>
    </submittedName>
</protein>
<reference evidence="1 2" key="1">
    <citation type="submission" date="2024-06" db="EMBL/GenBank/DDBJ databases">
        <title>The Natural Products Discovery Center: Release of the First 8490 Sequenced Strains for Exploring Actinobacteria Biosynthetic Diversity.</title>
        <authorList>
            <person name="Kalkreuter E."/>
            <person name="Kautsar S.A."/>
            <person name="Yang D."/>
            <person name="Bader C.D."/>
            <person name="Teijaro C.N."/>
            <person name="Fluegel L."/>
            <person name="Davis C.M."/>
            <person name="Simpson J.R."/>
            <person name="Lauterbach L."/>
            <person name="Steele A.D."/>
            <person name="Gui C."/>
            <person name="Meng S."/>
            <person name="Li G."/>
            <person name="Viehrig K."/>
            <person name="Ye F."/>
            <person name="Su P."/>
            <person name="Kiefer A.F."/>
            <person name="Nichols A."/>
            <person name="Cepeda A.J."/>
            <person name="Yan W."/>
            <person name="Fan B."/>
            <person name="Jiang Y."/>
            <person name="Adhikari A."/>
            <person name="Zheng C.-J."/>
            <person name="Schuster L."/>
            <person name="Cowan T.M."/>
            <person name="Smanski M.J."/>
            <person name="Chevrette M.G."/>
            <person name="De Carvalho L.P.S."/>
            <person name="Shen B."/>
        </authorList>
    </citation>
    <scope>NUCLEOTIDE SEQUENCE [LARGE SCALE GENOMIC DNA]</scope>
    <source>
        <strain evidence="1 2">NPDC050403</strain>
    </source>
</reference>